<sequence length="109" mass="11575">MSKWIPDRKVWTGGLFAVLAFLAVLALNTWAGTDIPIEAGAFIALGIGKALEYILPPSVLDIIKRVNNDIVAIAAASPESKVSPEVGPVAARAAQSDDAFEVIMKRMGR</sequence>
<organism evidence="1 2">
    <name type="scientific">Aurantimonas aggregata</name>
    <dbReference type="NCBI Taxonomy" id="2047720"/>
    <lineage>
        <taxon>Bacteria</taxon>
        <taxon>Pseudomonadati</taxon>
        <taxon>Pseudomonadota</taxon>
        <taxon>Alphaproteobacteria</taxon>
        <taxon>Hyphomicrobiales</taxon>
        <taxon>Aurantimonadaceae</taxon>
        <taxon>Aurantimonas</taxon>
    </lineage>
</organism>
<protein>
    <recommendedName>
        <fullName evidence="3">Holin</fullName>
    </recommendedName>
</protein>
<evidence type="ECO:0000313" key="2">
    <source>
        <dbReference type="Proteomes" id="UP000476332"/>
    </source>
</evidence>
<dbReference type="AlphaFoldDB" id="A0A6L9MMF8"/>
<keyword evidence="2" id="KW-1185">Reference proteome</keyword>
<name>A0A6L9MMF8_9HYPH</name>
<reference evidence="1 2" key="1">
    <citation type="submission" date="2020-01" db="EMBL/GenBank/DDBJ databases">
        <title>Genomes of bacteria type strains.</title>
        <authorList>
            <person name="Chen J."/>
            <person name="Zhu S."/>
            <person name="Chen J."/>
        </authorList>
    </citation>
    <scope>NUCLEOTIDE SEQUENCE [LARGE SCALE GENOMIC DNA]</scope>
    <source>
        <strain evidence="1 2">KCTC 52919</strain>
    </source>
</reference>
<evidence type="ECO:0000313" key="1">
    <source>
        <dbReference type="EMBL" id="NDV88816.1"/>
    </source>
</evidence>
<dbReference type="Proteomes" id="UP000476332">
    <property type="component" value="Unassembled WGS sequence"/>
</dbReference>
<comment type="caution">
    <text evidence="1">The sequence shown here is derived from an EMBL/GenBank/DDBJ whole genome shotgun (WGS) entry which is preliminary data.</text>
</comment>
<dbReference type="EMBL" id="JAAAMJ010000020">
    <property type="protein sequence ID" value="NDV88816.1"/>
    <property type="molecule type" value="Genomic_DNA"/>
</dbReference>
<dbReference type="RefSeq" id="WP_163045665.1">
    <property type="nucleotide sequence ID" value="NZ_JAAAMJ010000020.1"/>
</dbReference>
<accession>A0A6L9MMF8</accession>
<proteinExistence type="predicted"/>
<evidence type="ECO:0008006" key="3">
    <source>
        <dbReference type="Google" id="ProtNLM"/>
    </source>
</evidence>
<gene>
    <name evidence="1" type="ORF">GTW51_19155</name>
</gene>